<gene>
    <name evidence="2" type="ORF">HMPREF1318_1588</name>
</gene>
<keyword evidence="3" id="KW-1185">Reference proteome</keyword>
<name>J0NR61_9ACTO</name>
<accession>J0NR61</accession>
<evidence type="ECO:0000313" key="3">
    <source>
        <dbReference type="Proteomes" id="UP000002941"/>
    </source>
</evidence>
<reference evidence="2 3" key="1">
    <citation type="submission" date="2012-05" db="EMBL/GenBank/DDBJ databases">
        <authorList>
            <person name="Harkins D.M."/>
            <person name="Madupu R."/>
            <person name="Durkin A.S."/>
            <person name="Torralba M."/>
            <person name="Methe B."/>
            <person name="Sutton G.G."/>
            <person name="Nelson K.E."/>
        </authorList>
    </citation>
    <scope>NUCLEOTIDE SEQUENCE [LARGE SCALE GENOMIC DNA]</scope>
    <source>
        <strain evidence="2 3">F0489</strain>
    </source>
</reference>
<sequence length="120" mass="12358">MAVRRQRLAGIAFALIGLALATWSAMNLATNAEAGRLWIPPWLVVVLMGAGLVSAAGYLAWAGGTAVRGEGERWTPTVLDAAAGLTVGTVDVTDARRLLAASDDAAARQSLPAAEHAEHA</sequence>
<dbReference type="AlphaFoldDB" id="J0NR61"/>
<keyword evidence="1" id="KW-1133">Transmembrane helix</keyword>
<comment type="caution">
    <text evidence="2">The sequence shown here is derived from an EMBL/GenBank/DDBJ whole genome shotgun (WGS) entry which is preliminary data.</text>
</comment>
<keyword evidence="1" id="KW-0472">Membrane</keyword>
<feature type="transmembrane region" description="Helical" evidence="1">
    <location>
        <begin position="42"/>
        <end position="61"/>
    </location>
</feature>
<keyword evidence="1" id="KW-0812">Transmembrane</keyword>
<dbReference type="eggNOG" id="ENOG5031GAK">
    <property type="taxonomic scope" value="Bacteria"/>
</dbReference>
<organism evidence="2 3">
    <name type="scientific">Actinomyces massiliensis F0489</name>
    <dbReference type="NCBI Taxonomy" id="1125718"/>
    <lineage>
        <taxon>Bacteria</taxon>
        <taxon>Bacillati</taxon>
        <taxon>Actinomycetota</taxon>
        <taxon>Actinomycetes</taxon>
        <taxon>Actinomycetales</taxon>
        <taxon>Actinomycetaceae</taxon>
        <taxon>Actinomyces</taxon>
    </lineage>
</organism>
<proteinExistence type="predicted"/>
<dbReference type="Proteomes" id="UP000002941">
    <property type="component" value="Unassembled WGS sequence"/>
</dbReference>
<evidence type="ECO:0000256" key="1">
    <source>
        <dbReference type="SAM" id="Phobius"/>
    </source>
</evidence>
<protein>
    <submittedName>
        <fullName evidence="2">Uncharacterized protein</fullName>
    </submittedName>
</protein>
<dbReference type="EMBL" id="AKFT01000021">
    <property type="protein sequence ID" value="EJF47302.1"/>
    <property type="molecule type" value="Genomic_DNA"/>
</dbReference>
<feature type="non-terminal residue" evidence="2">
    <location>
        <position position="120"/>
    </location>
</feature>
<evidence type="ECO:0000313" key="2">
    <source>
        <dbReference type="EMBL" id="EJF47302.1"/>
    </source>
</evidence>